<accession>A0A0L7LDI1</accession>
<dbReference type="EMBL" id="JTDY01001557">
    <property type="protein sequence ID" value="KOB73537.1"/>
    <property type="molecule type" value="Genomic_DNA"/>
</dbReference>
<dbReference type="Proteomes" id="UP000037510">
    <property type="component" value="Unassembled WGS sequence"/>
</dbReference>
<organism evidence="2 3">
    <name type="scientific">Operophtera brumata</name>
    <name type="common">Winter moth</name>
    <name type="synonym">Phalaena brumata</name>
    <dbReference type="NCBI Taxonomy" id="104452"/>
    <lineage>
        <taxon>Eukaryota</taxon>
        <taxon>Metazoa</taxon>
        <taxon>Ecdysozoa</taxon>
        <taxon>Arthropoda</taxon>
        <taxon>Hexapoda</taxon>
        <taxon>Insecta</taxon>
        <taxon>Pterygota</taxon>
        <taxon>Neoptera</taxon>
        <taxon>Endopterygota</taxon>
        <taxon>Lepidoptera</taxon>
        <taxon>Glossata</taxon>
        <taxon>Ditrysia</taxon>
        <taxon>Geometroidea</taxon>
        <taxon>Geometridae</taxon>
        <taxon>Larentiinae</taxon>
        <taxon>Operophtera</taxon>
    </lineage>
</organism>
<gene>
    <name evidence="2" type="ORF">OBRU01_10543</name>
</gene>
<reference evidence="2 3" key="1">
    <citation type="journal article" date="2015" name="Genome Biol. Evol.">
        <title>The genome of winter moth (Operophtera brumata) provides a genomic perspective on sexual dimorphism and phenology.</title>
        <authorList>
            <person name="Derks M.F."/>
            <person name="Smit S."/>
            <person name="Salis L."/>
            <person name="Schijlen E."/>
            <person name="Bossers A."/>
            <person name="Mateman C."/>
            <person name="Pijl A.S."/>
            <person name="de Ridder D."/>
            <person name="Groenen M.A."/>
            <person name="Visser M.E."/>
            <person name="Megens H.J."/>
        </authorList>
    </citation>
    <scope>NUCLEOTIDE SEQUENCE [LARGE SCALE GENOMIC DNA]</scope>
    <source>
        <strain evidence="2">WM2013NL</strain>
        <tissue evidence="2">Head and thorax</tissue>
    </source>
</reference>
<dbReference type="AlphaFoldDB" id="A0A0L7LDI1"/>
<proteinExistence type="predicted"/>
<comment type="caution">
    <text evidence="2">The sequence shown here is derived from an EMBL/GenBank/DDBJ whole genome shotgun (WGS) entry which is preliminary data.</text>
</comment>
<evidence type="ECO:0000256" key="1">
    <source>
        <dbReference type="SAM" id="MobiDB-lite"/>
    </source>
</evidence>
<keyword evidence="3" id="KW-1185">Reference proteome</keyword>
<feature type="compositionally biased region" description="Basic and acidic residues" evidence="1">
    <location>
        <begin position="21"/>
        <end position="40"/>
    </location>
</feature>
<name>A0A0L7LDI1_OPEBR</name>
<protein>
    <submittedName>
        <fullName evidence="2">Immune-related Hdd13</fullName>
    </submittedName>
</protein>
<evidence type="ECO:0000313" key="3">
    <source>
        <dbReference type="Proteomes" id="UP000037510"/>
    </source>
</evidence>
<feature type="region of interest" description="Disordered" evidence="1">
    <location>
        <begin position="19"/>
        <end position="40"/>
    </location>
</feature>
<sequence length="199" mass="21967">MTVACKYVQENRAKRAVSRACRGDVHPGRDPRARRQEVEEHSKTTHHYCDVFTEQVLAPLGELAYVRVDENTAEKVAILSHHVFINRNKSILIISSDGMLAQWRCAPTFESTNMYIAGTPIVSARQLVYGDRTFPSREALREFVAALPPGAASPPGAAVDFTPVLHLAPAPRVSLVADSGRQIAHNILQGVIVKDIEYL</sequence>
<evidence type="ECO:0000313" key="2">
    <source>
        <dbReference type="EMBL" id="KOB73537.1"/>
    </source>
</evidence>